<evidence type="ECO:0000313" key="2">
    <source>
        <dbReference type="EMBL" id="MBU5437147.1"/>
    </source>
</evidence>
<accession>A0ABS6E2L4</accession>
<reference evidence="2 3" key="1">
    <citation type="submission" date="2021-06" db="EMBL/GenBank/DDBJ databases">
        <authorList>
            <person name="Sun Q."/>
            <person name="Li D."/>
        </authorList>
    </citation>
    <scope>NUCLEOTIDE SEQUENCE [LARGE SCALE GENOMIC DNA]</scope>
    <source>
        <strain evidence="2 3">MSJ-40</strain>
    </source>
</reference>
<dbReference type="InterPro" id="IPR039840">
    <property type="entry name" value="NAA80"/>
</dbReference>
<sequence length="154" mass="18018">MYIDYLYNHPEYIKIVSSWIHREFVVKAKGSLNLEKVVEYFSNTNIESFPITLIAIIDNECIGTVSIFENDLKTQKDLTPWLASLYIDPDYRGQGIGEMLINQVKEVVKGLGFKSLYLRTEHTSEYYIRLGWEFVCKTQDEKGQETEVFRCQVK</sequence>
<evidence type="ECO:0000259" key="1">
    <source>
        <dbReference type="PROSITE" id="PS51186"/>
    </source>
</evidence>
<dbReference type="PANTHER" id="PTHR13538">
    <property type="entry name" value="N-ACETYLTRANSFERASE 6"/>
    <property type="match status" value="1"/>
</dbReference>
<dbReference type="InterPro" id="IPR000182">
    <property type="entry name" value="GNAT_dom"/>
</dbReference>
<dbReference type="CDD" id="cd04301">
    <property type="entry name" value="NAT_SF"/>
    <property type="match status" value="1"/>
</dbReference>
<gene>
    <name evidence="2" type="ORF">KQI42_03940</name>
</gene>
<dbReference type="EMBL" id="JAHLPM010000002">
    <property type="protein sequence ID" value="MBU5437147.1"/>
    <property type="molecule type" value="Genomic_DNA"/>
</dbReference>
<comment type="caution">
    <text evidence="2">The sequence shown here is derived from an EMBL/GenBank/DDBJ whole genome shotgun (WGS) entry which is preliminary data.</text>
</comment>
<protein>
    <submittedName>
        <fullName evidence="2">GNAT family N-acetyltransferase</fullName>
    </submittedName>
</protein>
<dbReference type="PANTHER" id="PTHR13538:SF4">
    <property type="entry name" value="N-ALPHA-ACETYLTRANSFERASE 80"/>
    <property type="match status" value="1"/>
</dbReference>
<proteinExistence type="predicted"/>
<evidence type="ECO:0000313" key="3">
    <source>
        <dbReference type="Proteomes" id="UP000749471"/>
    </source>
</evidence>
<dbReference type="PROSITE" id="PS51186">
    <property type="entry name" value="GNAT"/>
    <property type="match status" value="1"/>
</dbReference>
<name>A0ABS6E2L4_9FIRM</name>
<keyword evidence="3" id="KW-1185">Reference proteome</keyword>
<dbReference type="Pfam" id="PF00583">
    <property type="entry name" value="Acetyltransf_1"/>
    <property type="match status" value="1"/>
</dbReference>
<dbReference type="RefSeq" id="WP_216516938.1">
    <property type="nucleotide sequence ID" value="NZ_JAHLPM010000002.1"/>
</dbReference>
<organism evidence="2 3">
    <name type="scientific">Tissierella simiarum</name>
    <dbReference type="NCBI Taxonomy" id="2841534"/>
    <lineage>
        <taxon>Bacteria</taxon>
        <taxon>Bacillati</taxon>
        <taxon>Bacillota</taxon>
        <taxon>Tissierellia</taxon>
        <taxon>Tissierellales</taxon>
        <taxon>Tissierellaceae</taxon>
        <taxon>Tissierella</taxon>
    </lineage>
</organism>
<feature type="domain" description="N-acetyltransferase" evidence="1">
    <location>
        <begin position="3"/>
        <end position="154"/>
    </location>
</feature>
<dbReference type="Proteomes" id="UP000749471">
    <property type="component" value="Unassembled WGS sequence"/>
</dbReference>